<comment type="similarity">
    <text evidence="1 5">Belongs to the glycosyl hydrolase 27 family.</text>
</comment>
<dbReference type="SUPFAM" id="SSF51011">
    <property type="entry name" value="Glycosyl hydrolase domain"/>
    <property type="match status" value="1"/>
</dbReference>
<gene>
    <name evidence="7" type="ORF">FHK87_15850</name>
</gene>
<comment type="catalytic activity">
    <reaction evidence="5">
        <text>Hydrolysis of terminal, non-reducing alpha-D-galactose residues in alpha-D-galactosides, including galactose oligosaccharides, galactomannans and galactolipids.</text>
        <dbReference type="EC" id="3.2.1.22"/>
    </reaction>
</comment>
<evidence type="ECO:0000256" key="2">
    <source>
        <dbReference type="ARBA" id="ARBA00022729"/>
    </source>
</evidence>
<dbReference type="Pfam" id="PF17801">
    <property type="entry name" value="Melibiase_C"/>
    <property type="match status" value="1"/>
</dbReference>
<keyword evidence="4 5" id="KW-0326">Glycosidase</keyword>
<evidence type="ECO:0000256" key="5">
    <source>
        <dbReference type="RuleBase" id="RU361168"/>
    </source>
</evidence>
<reference evidence="7 8" key="1">
    <citation type="submission" date="2019-06" db="EMBL/GenBank/DDBJ databases">
        <authorList>
            <person name="Meng X."/>
        </authorList>
    </citation>
    <scope>NUCLEOTIDE SEQUENCE [LARGE SCALE GENOMIC DNA]</scope>
    <source>
        <strain evidence="7 8">M625</strain>
    </source>
</reference>
<proteinExistence type="inferred from homology"/>
<dbReference type="PANTHER" id="PTHR11452:SF75">
    <property type="entry name" value="ALPHA-GALACTOSIDASE MEL1"/>
    <property type="match status" value="1"/>
</dbReference>
<name>A0A504J958_9FLAO</name>
<dbReference type="GO" id="GO:0005975">
    <property type="term" value="P:carbohydrate metabolic process"/>
    <property type="evidence" value="ECO:0007669"/>
    <property type="project" value="InterPro"/>
</dbReference>
<dbReference type="Gene3D" id="3.20.20.70">
    <property type="entry name" value="Aldolase class I"/>
    <property type="match status" value="1"/>
</dbReference>
<dbReference type="OrthoDB" id="9807519at2"/>
<dbReference type="Pfam" id="PF16499">
    <property type="entry name" value="Melibiase_2"/>
    <property type="match status" value="1"/>
</dbReference>
<dbReference type="EC" id="3.2.1.22" evidence="5"/>
<dbReference type="InterPro" id="IPR041233">
    <property type="entry name" value="Melibiase_C"/>
</dbReference>
<organism evidence="7 8">
    <name type="scientific">Aquimarina algicola</name>
    <dbReference type="NCBI Taxonomy" id="2589995"/>
    <lineage>
        <taxon>Bacteria</taxon>
        <taxon>Pseudomonadati</taxon>
        <taxon>Bacteroidota</taxon>
        <taxon>Flavobacteriia</taxon>
        <taxon>Flavobacteriales</taxon>
        <taxon>Flavobacteriaceae</taxon>
        <taxon>Aquimarina</taxon>
    </lineage>
</organism>
<evidence type="ECO:0000256" key="4">
    <source>
        <dbReference type="ARBA" id="ARBA00023295"/>
    </source>
</evidence>
<dbReference type="InterPro" id="IPR013785">
    <property type="entry name" value="Aldolase_TIM"/>
</dbReference>
<keyword evidence="2" id="KW-0732">Signal</keyword>
<dbReference type="PRINTS" id="PR00740">
    <property type="entry name" value="GLHYDRLASE27"/>
</dbReference>
<dbReference type="Gene3D" id="2.60.40.1180">
    <property type="entry name" value="Golgi alpha-mannosidase II"/>
    <property type="match status" value="1"/>
</dbReference>
<dbReference type="SUPFAM" id="SSF51445">
    <property type="entry name" value="(Trans)glycosidases"/>
    <property type="match status" value="1"/>
</dbReference>
<dbReference type="InterPro" id="IPR002241">
    <property type="entry name" value="Glyco_hydro_27"/>
</dbReference>
<evidence type="ECO:0000256" key="3">
    <source>
        <dbReference type="ARBA" id="ARBA00022801"/>
    </source>
</evidence>
<accession>A0A504J958</accession>
<comment type="caution">
    <text evidence="7">The sequence shown here is derived from an EMBL/GenBank/DDBJ whole genome shotgun (WGS) entry which is preliminary data.</text>
</comment>
<dbReference type="CDD" id="cd14792">
    <property type="entry name" value="GH27"/>
    <property type="match status" value="1"/>
</dbReference>
<keyword evidence="3 5" id="KW-0378">Hydrolase</keyword>
<evidence type="ECO:0000313" key="8">
    <source>
        <dbReference type="Proteomes" id="UP000315540"/>
    </source>
</evidence>
<evidence type="ECO:0000256" key="1">
    <source>
        <dbReference type="ARBA" id="ARBA00009743"/>
    </source>
</evidence>
<sequence length="428" mass="48623">MKLKTVLLFVGVTLLIMSCTNKVNLQKPSKKQPKKILKTETRKMLAPTPPMGWNSWNAFGKHSINEKVVKETIDAIVANGLQDAGYNYVVIDGGWRDTKLGDNGELLVHPTKFPNGIKPLADYAHSKGLKLGLHVVPGSHDCGMDPVGGFNNEEKHVQQFVDWELDFIKLDLCRMRMDNCTSCPQYRFGWSEKTIEASYRKYSKLLNESGRDIVLSISAYSYRDWYPEVCDMARITGDIEARIHHGAYFNIDTTYHKHSSVTTIADVSSFYADKAVNGYWNDPDMLVVGNHGLNQNEEVSHFALWCMMSSPLILGNDPRNMSEFEKTLLTNKEMIAINQDPTEQGKIVQMDDRTRILVKKLKNDKYALLLLSLDRRGVYDFNYDISKLGFDKAAKVRDVINHKEISLDSKIISVKLDINSCRLFVISK</sequence>
<protein>
    <recommendedName>
        <fullName evidence="5">Alpha-galactosidase</fullName>
        <ecNumber evidence="5">3.2.1.22</ecNumber>
    </recommendedName>
    <alternativeName>
        <fullName evidence="5">Melibiase</fullName>
    </alternativeName>
</protein>
<dbReference type="PROSITE" id="PS51257">
    <property type="entry name" value="PROKAR_LIPOPROTEIN"/>
    <property type="match status" value="1"/>
</dbReference>
<dbReference type="GO" id="GO:0004557">
    <property type="term" value="F:alpha-galactosidase activity"/>
    <property type="evidence" value="ECO:0007669"/>
    <property type="project" value="UniProtKB-EC"/>
</dbReference>
<evidence type="ECO:0000313" key="7">
    <source>
        <dbReference type="EMBL" id="TPN84408.1"/>
    </source>
</evidence>
<keyword evidence="8" id="KW-1185">Reference proteome</keyword>
<dbReference type="RefSeq" id="WP_140594744.1">
    <property type="nucleotide sequence ID" value="NZ_VFWZ01000005.1"/>
</dbReference>
<feature type="domain" description="Alpha galactosidase C-terminal" evidence="6">
    <location>
        <begin position="352"/>
        <end position="425"/>
    </location>
</feature>
<evidence type="ECO:0000259" key="6">
    <source>
        <dbReference type="Pfam" id="PF17801"/>
    </source>
</evidence>
<dbReference type="PANTHER" id="PTHR11452">
    <property type="entry name" value="ALPHA-GALACTOSIDASE/ALPHA-N-ACETYLGALACTOSAMINIDASE"/>
    <property type="match status" value="1"/>
</dbReference>
<dbReference type="InterPro" id="IPR013780">
    <property type="entry name" value="Glyco_hydro_b"/>
</dbReference>
<dbReference type="Proteomes" id="UP000315540">
    <property type="component" value="Unassembled WGS sequence"/>
</dbReference>
<keyword evidence="5" id="KW-1015">Disulfide bond</keyword>
<dbReference type="AlphaFoldDB" id="A0A504J958"/>
<dbReference type="InterPro" id="IPR017853">
    <property type="entry name" value="GH"/>
</dbReference>
<dbReference type="EMBL" id="VFWZ01000005">
    <property type="protein sequence ID" value="TPN84408.1"/>
    <property type="molecule type" value="Genomic_DNA"/>
</dbReference>